<name>A0ABW4NHK4_9SPHN</name>
<keyword evidence="1" id="KW-0732">Signal</keyword>
<gene>
    <name evidence="2" type="ORF">ACFSC3_18910</name>
</gene>
<dbReference type="RefSeq" id="WP_380941720.1">
    <property type="nucleotide sequence ID" value="NZ_JBHUFC010000023.1"/>
</dbReference>
<evidence type="ECO:0008006" key="4">
    <source>
        <dbReference type="Google" id="ProtNLM"/>
    </source>
</evidence>
<keyword evidence="3" id="KW-1185">Reference proteome</keyword>
<reference evidence="3" key="1">
    <citation type="journal article" date="2019" name="Int. J. Syst. Evol. Microbiol.">
        <title>The Global Catalogue of Microorganisms (GCM) 10K type strain sequencing project: providing services to taxonomists for standard genome sequencing and annotation.</title>
        <authorList>
            <consortium name="The Broad Institute Genomics Platform"/>
            <consortium name="The Broad Institute Genome Sequencing Center for Infectious Disease"/>
            <person name="Wu L."/>
            <person name="Ma J."/>
        </authorList>
    </citation>
    <scope>NUCLEOTIDE SEQUENCE [LARGE SCALE GENOMIC DNA]</scope>
    <source>
        <strain evidence="3">Q85</strain>
    </source>
</reference>
<organism evidence="2 3">
    <name type="scientific">Sphingomonas floccifaciens</name>
    <dbReference type="NCBI Taxonomy" id="1844115"/>
    <lineage>
        <taxon>Bacteria</taxon>
        <taxon>Pseudomonadati</taxon>
        <taxon>Pseudomonadota</taxon>
        <taxon>Alphaproteobacteria</taxon>
        <taxon>Sphingomonadales</taxon>
        <taxon>Sphingomonadaceae</taxon>
        <taxon>Sphingomonas</taxon>
    </lineage>
</organism>
<proteinExistence type="predicted"/>
<accession>A0ABW4NHK4</accession>
<evidence type="ECO:0000313" key="2">
    <source>
        <dbReference type="EMBL" id="MFD1789630.1"/>
    </source>
</evidence>
<evidence type="ECO:0000256" key="1">
    <source>
        <dbReference type="SAM" id="SignalP"/>
    </source>
</evidence>
<dbReference type="Proteomes" id="UP001597283">
    <property type="component" value="Unassembled WGS sequence"/>
</dbReference>
<feature type="chain" id="PRO_5045733161" description="Inhibitor of vertebrate lysozyme (Ivy)" evidence="1">
    <location>
        <begin position="25"/>
        <end position="175"/>
    </location>
</feature>
<protein>
    <recommendedName>
        <fullName evidence="4">Inhibitor of vertebrate lysozyme (Ivy)</fullName>
    </recommendedName>
</protein>
<evidence type="ECO:0000313" key="3">
    <source>
        <dbReference type="Proteomes" id="UP001597283"/>
    </source>
</evidence>
<feature type="signal peptide" evidence="1">
    <location>
        <begin position="1"/>
        <end position="24"/>
    </location>
</feature>
<comment type="caution">
    <text evidence="2">The sequence shown here is derived from an EMBL/GenBank/DDBJ whole genome shotgun (WGS) entry which is preliminary data.</text>
</comment>
<dbReference type="EMBL" id="JBHUFC010000023">
    <property type="protein sequence ID" value="MFD1789630.1"/>
    <property type="molecule type" value="Genomic_DNA"/>
</dbReference>
<sequence length="175" mass="18823">MKVGRKILVACCAGGMLVTTTPMARSTTTAVGPPSEQAIHDFFGERRQPIYFDDTLARQFAIGISGGVEDERILPGGDRFVATCRPHNCADKAAVVIAKDGRILGAGMIGFRCHHRGDGVPPCDENPSAIVYVKRATTAGARNQLRAWAIKRLADPTVEAGHLKTKHDAIVIEFN</sequence>